<evidence type="ECO:0000313" key="3">
    <source>
        <dbReference type="Proteomes" id="UP000642748"/>
    </source>
</evidence>
<protein>
    <submittedName>
        <fullName evidence="2">Uncharacterized protein</fullName>
    </submittedName>
</protein>
<evidence type="ECO:0000313" key="2">
    <source>
        <dbReference type="EMBL" id="GIH14775.1"/>
    </source>
</evidence>
<comment type="caution">
    <text evidence="2">The sequence shown here is derived from an EMBL/GenBank/DDBJ whole genome shotgun (WGS) entry which is preliminary data.</text>
</comment>
<sequence length="58" mass="5942">MTCADLAVTAKVLRLLPDAMALVEVGEGTEVVSVALVRATVGDAILVHAREAIAVVGR</sequence>
<gene>
    <name evidence="2" type="ORF">Raf01_29470</name>
</gene>
<dbReference type="AlphaFoldDB" id="A0A8J3QP27"/>
<proteinExistence type="inferred from homology"/>
<comment type="similarity">
    <text evidence="1">Belongs to the HupF/HypC family.</text>
</comment>
<reference evidence="2" key="1">
    <citation type="submission" date="2021-01" db="EMBL/GenBank/DDBJ databases">
        <title>Whole genome shotgun sequence of Rugosimonospora africana NBRC 104875.</title>
        <authorList>
            <person name="Komaki H."/>
            <person name="Tamura T."/>
        </authorList>
    </citation>
    <scope>NUCLEOTIDE SEQUENCE</scope>
    <source>
        <strain evidence="2">NBRC 104875</strain>
    </source>
</reference>
<organism evidence="2 3">
    <name type="scientific">Rugosimonospora africana</name>
    <dbReference type="NCBI Taxonomy" id="556532"/>
    <lineage>
        <taxon>Bacteria</taxon>
        <taxon>Bacillati</taxon>
        <taxon>Actinomycetota</taxon>
        <taxon>Actinomycetes</taxon>
        <taxon>Micromonosporales</taxon>
        <taxon>Micromonosporaceae</taxon>
        <taxon>Rugosimonospora</taxon>
    </lineage>
</organism>
<dbReference type="InterPro" id="IPR001109">
    <property type="entry name" value="Hydrogenase_HupF/HypC"/>
</dbReference>
<keyword evidence="3" id="KW-1185">Reference proteome</keyword>
<name>A0A8J3QP27_9ACTN</name>
<accession>A0A8J3QP27</accession>
<dbReference type="SUPFAM" id="SSF159127">
    <property type="entry name" value="HupF/HypC-like"/>
    <property type="match status" value="1"/>
</dbReference>
<dbReference type="Proteomes" id="UP000642748">
    <property type="component" value="Unassembled WGS sequence"/>
</dbReference>
<dbReference type="EMBL" id="BONZ01000027">
    <property type="protein sequence ID" value="GIH14775.1"/>
    <property type="molecule type" value="Genomic_DNA"/>
</dbReference>
<dbReference type="Gene3D" id="2.30.30.140">
    <property type="match status" value="1"/>
</dbReference>
<evidence type="ECO:0000256" key="1">
    <source>
        <dbReference type="ARBA" id="ARBA00006018"/>
    </source>
</evidence>
<dbReference type="Pfam" id="PF01455">
    <property type="entry name" value="HupF_HypC"/>
    <property type="match status" value="1"/>
</dbReference>